<evidence type="ECO:0000256" key="17">
    <source>
        <dbReference type="SAM" id="Phobius"/>
    </source>
</evidence>
<dbReference type="InterPro" id="IPR005467">
    <property type="entry name" value="His_kinase_dom"/>
</dbReference>
<dbReference type="Gene3D" id="1.20.5.1930">
    <property type="match status" value="1"/>
</dbReference>
<dbReference type="PRINTS" id="PR00344">
    <property type="entry name" value="BCTRLSENSOR"/>
</dbReference>
<dbReference type="InterPro" id="IPR011712">
    <property type="entry name" value="Sig_transdc_His_kin_sub3_dim/P"/>
</dbReference>
<dbReference type="Pfam" id="PF07730">
    <property type="entry name" value="HisKA_3"/>
    <property type="match status" value="1"/>
</dbReference>
<evidence type="ECO:0000256" key="1">
    <source>
        <dbReference type="ARBA" id="ARBA00000085"/>
    </source>
</evidence>
<dbReference type="CDD" id="cd16917">
    <property type="entry name" value="HATPase_UhpB-NarQ-NarX-like"/>
    <property type="match status" value="1"/>
</dbReference>
<evidence type="ECO:0000256" key="14">
    <source>
        <dbReference type="ARBA" id="ARBA00024827"/>
    </source>
</evidence>
<protein>
    <recommendedName>
        <fullName evidence="5">Oxygen sensor histidine kinase NreB</fullName>
        <ecNumber evidence="4">2.7.13.3</ecNumber>
    </recommendedName>
    <alternativeName>
        <fullName evidence="15">Nitrogen regulation protein B</fullName>
    </alternativeName>
</protein>
<evidence type="ECO:0000256" key="11">
    <source>
        <dbReference type="ARBA" id="ARBA00023004"/>
    </source>
</evidence>
<evidence type="ECO:0000313" key="20">
    <source>
        <dbReference type="Proteomes" id="UP001183610"/>
    </source>
</evidence>
<evidence type="ECO:0000256" key="4">
    <source>
        <dbReference type="ARBA" id="ARBA00012438"/>
    </source>
</evidence>
<keyword evidence="12" id="KW-0902">Two-component regulatory system</keyword>
<dbReference type="RefSeq" id="WP_010275150.1">
    <property type="nucleotide sequence ID" value="NZ_JAVRET010000012.1"/>
</dbReference>
<sequence length="442" mass="46565">MAPADRPEPALSALPAHRSAGAALDRRWDAFHRWGPLALLAVSLAASALTGPTIMTPGEQRAVLWYAGGAVLLEVWALRARPARGAAGSAYYFLRWGLSFALTWCNPFLSVYAVIGYFGAGRYLPGRLPYAGMLLTAVVMAGANSGGFPLGSWGLVAFPVMYALHVGLCAIFWHLSLTEERQARAQRETIDALEEVNERLAAALAENAGLQEQLLVQAREAGIADERRRLAAEIHDTLAQGLTGVITQLQAATASAEPGAARAHIDRAAALARHGLGEARRSVRDLAPAALEHDGLPEALTKTVRTWAARTGIDAACTVTGTPVPLRGAMETTLLRITEEALANAARHSGAARLGVTLSYMDTELALDVRDDGKGFDPARPPRPDHAGGYGLTAMRSRAERLGGTLAVESEPGGGTAISARVPVRAREPGEARARAPVPGGA</sequence>
<dbReference type="InterPro" id="IPR036890">
    <property type="entry name" value="HATPase_C_sf"/>
</dbReference>
<dbReference type="GO" id="GO:0016301">
    <property type="term" value="F:kinase activity"/>
    <property type="evidence" value="ECO:0007669"/>
    <property type="project" value="UniProtKB-KW"/>
</dbReference>
<dbReference type="EMBL" id="JAVRET010000012">
    <property type="protein sequence ID" value="MDT0408915.1"/>
    <property type="molecule type" value="Genomic_DNA"/>
</dbReference>
<evidence type="ECO:0000256" key="6">
    <source>
        <dbReference type="ARBA" id="ARBA00022485"/>
    </source>
</evidence>
<keyword evidence="11" id="KW-0408">Iron</keyword>
<keyword evidence="7" id="KW-0963">Cytoplasm</keyword>
<comment type="subcellular location">
    <subcellularLocation>
        <location evidence="3">Cytoplasm</location>
    </subcellularLocation>
</comment>
<keyword evidence="16" id="KW-0175">Coiled coil</keyword>
<keyword evidence="10 19" id="KW-0418">Kinase</keyword>
<dbReference type="EC" id="2.7.13.3" evidence="4"/>
<keyword evidence="13" id="KW-0411">Iron-sulfur</keyword>
<comment type="caution">
    <text evidence="19">The sequence shown here is derived from an EMBL/GenBank/DDBJ whole genome shotgun (WGS) entry which is preliminary data.</text>
</comment>
<dbReference type="PROSITE" id="PS50109">
    <property type="entry name" value="HIS_KIN"/>
    <property type="match status" value="1"/>
</dbReference>
<feature type="coiled-coil region" evidence="16">
    <location>
        <begin position="183"/>
        <end position="213"/>
    </location>
</feature>
<proteinExistence type="predicted"/>
<dbReference type="PANTHER" id="PTHR24421:SF62">
    <property type="entry name" value="SENSORY TRANSDUCTION HISTIDINE KINASE"/>
    <property type="match status" value="1"/>
</dbReference>
<dbReference type="InterPro" id="IPR003594">
    <property type="entry name" value="HATPase_dom"/>
</dbReference>
<dbReference type="Gene3D" id="3.30.565.10">
    <property type="entry name" value="Histidine kinase-like ATPase, C-terminal domain"/>
    <property type="match status" value="1"/>
</dbReference>
<dbReference type="InterPro" id="IPR004358">
    <property type="entry name" value="Sig_transdc_His_kin-like_C"/>
</dbReference>
<evidence type="ECO:0000256" key="9">
    <source>
        <dbReference type="ARBA" id="ARBA00022723"/>
    </source>
</evidence>
<dbReference type="SUPFAM" id="SSF55874">
    <property type="entry name" value="ATPase domain of HSP90 chaperone/DNA topoisomerase II/histidine kinase"/>
    <property type="match status" value="1"/>
</dbReference>
<dbReference type="Pfam" id="PF02518">
    <property type="entry name" value="HATPase_c"/>
    <property type="match status" value="1"/>
</dbReference>
<evidence type="ECO:0000256" key="5">
    <source>
        <dbReference type="ARBA" id="ARBA00017322"/>
    </source>
</evidence>
<keyword evidence="8" id="KW-0808">Transferase</keyword>
<evidence type="ECO:0000256" key="3">
    <source>
        <dbReference type="ARBA" id="ARBA00004496"/>
    </source>
</evidence>
<evidence type="ECO:0000256" key="16">
    <source>
        <dbReference type="SAM" id="Coils"/>
    </source>
</evidence>
<dbReference type="InterPro" id="IPR050482">
    <property type="entry name" value="Sensor_HK_TwoCompSys"/>
</dbReference>
<evidence type="ECO:0000256" key="7">
    <source>
        <dbReference type="ARBA" id="ARBA00022490"/>
    </source>
</evidence>
<evidence type="ECO:0000256" key="2">
    <source>
        <dbReference type="ARBA" id="ARBA00001966"/>
    </source>
</evidence>
<dbReference type="Proteomes" id="UP001183610">
    <property type="component" value="Unassembled WGS sequence"/>
</dbReference>
<comment type="function">
    <text evidence="14">Member of the two-component regulatory system NreB/NreC involved in the control of dissimilatory nitrate/nitrite reduction in response to oxygen. NreB functions as a direct oxygen sensor histidine kinase which is autophosphorylated, in the absence of oxygen, probably at the conserved histidine residue, and transfers its phosphate group probably to a conserved aspartate residue of NreC. NreB/NreC activates the expression of the nitrate (narGHJI) and nitrite (nir) reductase operons, as well as the putative nitrate transporter gene narT.</text>
</comment>
<feature type="transmembrane region" description="Helical" evidence="17">
    <location>
        <begin position="130"/>
        <end position="150"/>
    </location>
</feature>
<evidence type="ECO:0000256" key="13">
    <source>
        <dbReference type="ARBA" id="ARBA00023014"/>
    </source>
</evidence>
<feature type="domain" description="Histidine kinase" evidence="18">
    <location>
        <begin position="334"/>
        <end position="426"/>
    </location>
</feature>
<keyword evidence="6" id="KW-0004">4Fe-4S</keyword>
<feature type="transmembrane region" description="Helical" evidence="17">
    <location>
        <begin position="156"/>
        <end position="177"/>
    </location>
</feature>
<gene>
    <name evidence="19" type="ORF">RM698_07575</name>
</gene>
<dbReference type="SMART" id="SM00387">
    <property type="entry name" value="HATPase_c"/>
    <property type="match status" value="1"/>
</dbReference>
<organism evidence="19 20">
    <name type="scientific">Streptomyces evansiae</name>
    <dbReference type="NCBI Taxonomy" id="3075535"/>
    <lineage>
        <taxon>Bacteria</taxon>
        <taxon>Bacillati</taxon>
        <taxon>Actinomycetota</taxon>
        <taxon>Actinomycetes</taxon>
        <taxon>Kitasatosporales</taxon>
        <taxon>Streptomycetaceae</taxon>
        <taxon>Streptomyces</taxon>
    </lineage>
</organism>
<feature type="transmembrane region" description="Helical" evidence="17">
    <location>
        <begin position="34"/>
        <end position="55"/>
    </location>
</feature>
<keyword evidence="9" id="KW-0479">Metal-binding</keyword>
<evidence type="ECO:0000256" key="10">
    <source>
        <dbReference type="ARBA" id="ARBA00022777"/>
    </source>
</evidence>
<evidence type="ECO:0000256" key="8">
    <source>
        <dbReference type="ARBA" id="ARBA00022679"/>
    </source>
</evidence>
<comment type="catalytic activity">
    <reaction evidence="1">
        <text>ATP + protein L-histidine = ADP + protein N-phospho-L-histidine.</text>
        <dbReference type="EC" id="2.7.13.3"/>
    </reaction>
</comment>
<keyword evidence="20" id="KW-1185">Reference proteome</keyword>
<dbReference type="PANTHER" id="PTHR24421">
    <property type="entry name" value="NITRATE/NITRITE SENSOR PROTEIN NARX-RELATED"/>
    <property type="match status" value="1"/>
</dbReference>
<evidence type="ECO:0000256" key="12">
    <source>
        <dbReference type="ARBA" id="ARBA00023012"/>
    </source>
</evidence>
<evidence type="ECO:0000313" key="19">
    <source>
        <dbReference type="EMBL" id="MDT0408915.1"/>
    </source>
</evidence>
<evidence type="ECO:0000259" key="18">
    <source>
        <dbReference type="PROSITE" id="PS50109"/>
    </source>
</evidence>
<keyword evidence="17" id="KW-0472">Membrane</keyword>
<evidence type="ECO:0000256" key="15">
    <source>
        <dbReference type="ARBA" id="ARBA00030800"/>
    </source>
</evidence>
<keyword evidence="17" id="KW-1133">Transmembrane helix</keyword>
<feature type="transmembrane region" description="Helical" evidence="17">
    <location>
        <begin position="98"/>
        <end position="118"/>
    </location>
</feature>
<accession>A0ABU2R0X1</accession>
<name>A0ABU2R0X1_9ACTN</name>
<reference evidence="20" key="1">
    <citation type="submission" date="2023-07" db="EMBL/GenBank/DDBJ databases">
        <title>30 novel species of actinomycetes from the DSMZ collection.</title>
        <authorList>
            <person name="Nouioui I."/>
        </authorList>
    </citation>
    <scope>NUCLEOTIDE SEQUENCE [LARGE SCALE GENOMIC DNA]</scope>
    <source>
        <strain evidence="20">DSM 41979</strain>
    </source>
</reference>
<keyword evidence="17" id="KW-0812">Transmembrane</keyword>
<comment type="cofactor">
    <cofactor evidence="2">
        <name>[4Fe-4S] cluster</name>
        <dbReference type="ChEBI" id="CHEBI:49883"/>
    </cofactor>
</comment>